<dbReference type="AlphaFoldDB" id="A0A2K8NSY4"/>
<keyword evidence="3" id="KW-0238">DNA-binding</keyword>
<dbReference type="SMART" id="SM00279">
    <property type="entry name" value="HhH2"/>
    <property type="match status" value="1"/>
</dbReference>
<dbReference type="InterPro" id="IPR020046">
    <property type="entry name" value="5-3_exonucl_a-hlix_arch_N"/>
</dbReference>
<dbReference type="Proteomes" id="UP000232222">
    <property type="component" value="Chromosome"/>
</dbReference>
<dbReference type="RefSeq" id="WP_232673613.1">
    <property type="nucleotide sequence ID" value="NZ_CP024962.1"/>
</dbReference>
<feature type="domain" description="5'-3' exonuclease" evidence="6">
    <location>
        <begin position="17"/>
        <end position="281"/>
    </location>
</feature>
<dbReference type="SMART" id="SM00475">
    <property type="entry name" value="53EXOc"/>
    <property type="match status" value="1"/>
</dbReference>
<dbReference type="CDD" id="cd09859">
    <property type="entry name" value="PIN_53EXO"/>
    <property type="match status" value="1"/>
</dbReference>
<dbReference type="InterPro" id="IPR002421">
    <property type="entry name" value="5-3_exonuclease"/>
</dbReference>
<proteinExistence type="predicted"/>
<dbReference type="GO" id="GO:0017108">
    <property type="term" value="F:5'-flap endonuclease activity"/>
    <property type="evidence" value="ECO:0007669"/>
    <property type="project" value="InterPro"/>
</dbReference>
<dbReference type="EMBL" id="CP024962">
    <property type="protein sequence ID" value="ATZ16666.1"/>
    <property type="molecule type" value="Genomic_DNA"/>
</dbReference>
<dbReference type="GO" id="GO:0008409">
    <property type="term" value="F:5'-3' exonuclease activity"/>
    <property type="evidence" value="ECO:0007669"/>
    <property type="project" value="InterPro"/>
</dbReference>
<dbReference type="PANTHER" id="PTHR42646">
    <property type="entry name" value="FLAP ENDONUCLEASE XNI"/>
    <property type="match status" value="1"/>
</dbReference>
<dbReference type="InterPro" id="IPR038969">
    <property type="entry name" value="FEN"/>
</dbReference>
<reference evidence="7 8" key="1">
    <citation type="submission" date="2017-11" db="EMBL/GenBank/DDBJ databases">
        <title>Genome sequence of Entomoplasma freundtii BARC 318 (ATCC 51999).</title>
        <authorList>
            <person name="Lo W.-S."/>
            <person name="Gasparich G.E."/>
            <person name="Kuo C.-H."/>
        </authorList>
    </citation>
    <scope>NUCLEOTIDE SEQUENCE [LARGE SCALE GENOMIC DNA]</scope>
    <source>
        <strain evidence="7 8">BARC 318</strain>
    </source>
</reference>
<comment type="function">
    <text evidence="4">5'-3' exonuclease acting preferentially on double-stranded DNA.</text>
</comment>
<dbReference type="Gene3D" id="3.40.50.1010">
    <property type="entry name" value="5'-nuclease"/>
    <property type="match status" value="1"/>
</dbReference>
<dbReference type="InterPro" id="IPR029060">
    <property type="entry name" value="PIN-like_dom_sf"/>
</dbReference>
<evidence type="ECO:0000256" key="3">
    <source>
        <dbReference type="ARBA" id="ARBA00023125"/>
    </source>
</evidence>
<evidence type="ECO:0000256" key="5">
    <source>
        <dbReference type="ARBA" id="ARBA00050026"/>
    </source>
</evidence>
<keyword evidence="2" id="KW-0378">Hydrolase</keyword>
<evidence type="ECO:0000313" key="8">
    <source>
        <dbReference type="Proteomes" id="UP000232222"/>
    </source>
</evidence>
<dbReference type="GO" id="GO:0003677">
    <property type="term" value="F:DNA binding"/>
    <property type="evidence" value="ECO:0007669"/>
    <property type="project" value="UniProtKB-KW"/>
</dbReference>
<accession>A0A2K8NSY4</accession>
<dbReference type="InterPro" id="IPR020045">
    <property type="entry name" value="DNA_polI_H3TH"/>
</dbReference>
<evidence type="ECO:0000256" key="4">
    <source>
        <dbReference type="ARBA" id="ARBA00049957"/>
    </source>
</evidence>
<name>A0A2K8NSY4_9MOLU</name>
<evidence type="ECO:0000256" key="1">
    <source>
        <dbReference type="ARBA" id="ARBA00022722"/>
    </source>
</evidence>
<dbReference type="SUPFAM" id="SSF47807">
    <property type="entry name" value="5' to 3' exonuclease, C-terminal subdomain"/>
    <property type="match status" value="1"/>
</dbReference>
<dbReference type="SUPFAM" id="SSF88723">
    <property type="entry name" value="PIN domain-like"/>
    <property type="match status" value="1"/>
</dbReference>
<keyword evidence="1" id="KW-0540">Nuclease</keyword>
<protein>
    <recommendedName>
        <fullName evidence="5">5'-3' exonuclease</fullName>
    </recommendedName>
</protein>
<evidence type="ECO:0000259" key="6">
    <source>
        <dbReference type="SMART" id="SM00475"/>
    </source>
</evidence>
<evidence type="ECO:0000313" key="7">
    <source>
        <dbReference type="EMBL" id="ATZ16666.1"/>
    </source>
</evidence>
<organism evidence="7 8">
    <name type="scientific">Entomoplasma freundtii</name>
    <dbReference type="NCBI Taxonomy" id="74700"/>
    <lineage>
        <taxon>Bacteria</taxon>
        <taxon>Bacillati</taxon>
        <taxon>Mycoplasmatota</taxon>
        <taxon>Mollicutes</taxon>
        <taxon>Entomoplasmatales</taxon>
        <taxon>Entomoplasmataceae</taxon>
        <taxon>Entomoplasma</taxon>
    </lineage>
</organism>
<dbReference type="InterPro" id="IPR036279">
    <property type="entry name" value="5-3_exonuclease_C_sf"/>
</dbReference>
<evidence type="ECO:0000256" key="2">
    <source>
        <dbReference type="ARBA" id="ARBA00022801"/>
    </source>
</evidence>
<dbReference type="FunFam" id="1.10.150.20:FF:000003">
    <property type="entry name" value="DNA polymerase I"/>
    <property type="match status" value="1"/>
</dbReference>
<dbReference type="Pfam" id="PF01367">
    <property type="entry name" value="5_3_exonuc"/>
    <property type="match status" value="1"/>
</dbReference>
<dbReference type="Pfam" id="PF02739">
    <property type="entry name" value="5_3_exonuc_N"/>
    <property type="match status" value="1"/>
</dbReference>
<gene>
    <name evidence="7" type="primary">polA</name>
    <name evidence="7" type="ORF">EFREU_v1c06460</name>
</gene>
<dbReference type="KEGG" id="efr:EFREU_v1c06460"/>
<sequence>MLKLNGKDYKKMTKDEPKTILIIDGYHLLHKGFYGSLKRKNVAVNREGTPINAIYTFIAKINHFVDLNFYHTIIVTFDVGDTCWRRNLYPEYKAKRKETPPELIPQMQIIREFLTSANIPWYEKESFEGDDVIGTISEIATEIGYKVHILSNDKDIFQLVDDQTQVIVEASKKEKPQYVTSPDVVERVGCLPIQVPDLKSLMGDSSDNIKGVKSLHYNTVLRLLKKYENIEAIYEHIDEIPSNVAQKLMMHREQILLNKRIATIQRDLSLGRINFQRLVINWYGYLNFLKKQKMWAFTANPLKHIHEIEERKKNFVQKKRDKIINKTPLVATTTLKRKH</sequence>
<dbReference type="PANTHER" id="PTHR42646:SF2">
    <property type="entry name" value="5'-3' EXONUCLEASE FAMILY PROTEIN"/>
    <property type="match status" value="1"/>
</dbReference>
<dbReference type="InterPro" id="IPR008918">
    <property type="entry name" value="HhH2"/>
</dbReference>
<dbReference type="CDD" id="cd09898">
    <property type="entry name" value="H3TH_53EXO"/>
    <property type="match status" value="1"/>
</dbReference>
<dbReference type="GO" id="GO:0033567">
    <property type="term" value="P:DNA replication, Okazaki fragment processing"/>
    <property type="evidence" value="ECO:0007669"/>
    <property type="project" value="InterPro"/>
</dbReference>
<keyword evidence="8" id="KW-1185">Reference proteome</keyword>
<dbReference type="Gene3D" id="1.10.150.20">
    <property type="entry name" value="5' to 3' exonuclease, C-terminal subdomain"/>
    <property type="match status" value="1"/>
</dbReference>